<reference evidence="3 4" key="1">
    <citation type="submission" date="2017-04" db="EMBL/GenBank/DDBJ databases">
        <authorList>
            <person name="Afonso C.L."/>
            <person name="Miller P.J."/>
            <person name="Scott M.A."/>
            <person name="Spackman E."/>
            <person name="Goraichik I."/>
            <person name="Dimitrov K.M."/>
            <person name="Suarez D.L."/>
            <person name="Swayne D.E."/>
        </authorList>
    </citation>
    <scope>NUCLEOTIDE SEQUENCE [LARGE SCALE GENOMIC DNA]</scope>
    <source>
        <strain evidence="3 4">DSM 43828</strain>
    </source>
</reference>
<protein>
    <recommendedName>
        <fullName evidence="2">DUF6286 domain-containing protein</fullName>
    </recommendedName>
</protein>
<evidence type="ECO:0000313" key="3">
    <source>
        <dbReference type="EMBL" id="SMD25938.1"/>
    </source>
</evidence>
<feature type="transmembrane region" description="Helical" evidence="1">
    <location>
        <begin position="57"/>
        <end position="79"/>
    </location>
</feature>
<dbReference type="AlphaFoldDB" id="A0A1Y5Y542"/>
<accession>A0A1Y5Y542</accession>
<dbReference type="InterPro" id="IPR046253">
    <property type="entry name" value="DUF6286"/>
</dbReference>
<dbReference type="Pfam" id="PF19803">
    <property type="entry name" value="DUF6286"/>
    <property type="match status" value="1"/>
</dbReference>
<evidence type="ECO:0000259" key="2">
    <source>
        <dbReference type="Pfam" id="PF19803"/>
    </source>
</evidence>
<name>A0A1Y5Y542_KIBAR</name>
<dbReference type="Proteomes" id="UP000192674">
    <property type="component" value="Unassembled WGS sequence"/>
</dbReference>
<dbReference type="PROSITE" id="PS51257">
    <property type="entry name" value="PROKAR_LIPOPROTEIN"/>
    <property type="match status" value="1"/>
</dbReference>
<organism evidence="3 4">
    <name type="scientific">Kibdelosporangium aridum</name>
    <dbReference type="NCBI Taxonomy" id="2030"/>
    <lineage>
        <taxon>Bacteria</taxon>
        <taxon>Bacillati</taxon>
        <taxon>Actinomycetota</taxon>
        <taxon>Actinomycetes</taxon>
        <taxon>Pseudonocardiales</taxon>
        <taxon>Pseudonocardiaceae</taxon>
        <taxon>Kibdelosporangium</taxon>
    </lineage>
</organism>
<keyword evidence="1" id="KW-0812">Transmembrane</keyword>
<keyword evidence="1" id="KW-1133">Transmembrane helix</keyword>
<keyword evidence="1" id="KW-0472">Membrane</keyword>
<keyword evidence="4" id="KW-1185">Reference proteome</keyword>
<evidence type="ECO:0000313" key="4">
    <source>
        <dbReference type="Proteomes" id="UP000192674"/>
    </source>
</evidence>
<evidence type="ECO:0000256" key="1">
    <source>
        <dbReference type="SAM" id="Phobius"/>
    </source>
</evidence>
<gene>
    <name evidence="3" type="ORF">SAMN05661093_09516</name>
</gene>
<sequence length="177" mass="18373">MIRRPRRSIPAVLTALVMLGACVVAAVSAVQWAVGEPALVSFAALAESAHDLQWRDVAPAVAGAVAALIGVLLVFAALIPGKPLTIALSADDFGEHAVVSRTSVRSALKSAAKVDGVSNAAITLRRKRIHAVVRTNRTSIDGVADAVRSALQQCLTQIGLATQLGVTVKVKAARRTK</sequence>
<proteinExistence type="predicted"/>
<feature type="domain" description="DUF6286" evidence="2">
    <location>
        <begin position="68"/>
        <end position="171"/>
    </location>
</feature>
<dbReference type="EMBL" id="FWXV01000012">
    <property type="protein sequence ID" value="SMD25938.1"/>
    <property type="molecule type" value="Genomic_DNA"/>
</dbReference>